<keyword evidence="1" id="KW-0812">Transmembrane</keyword>
<protein>
    <submittedName>
        <fullName evidence="2">Uncharacterized protein</fullName>
    </submittedName>
</protein>
<organism evidence="2 3">
    <name type="scientific">Nostoc flagelliforme FACHB-838</name>
    <dbReference type="NCBI Taxonomy" id="2692904"/>
    <lineage>
        <taxon>Bacteria</taxon>
        <taxon>Bacillati</taxon>
        <taxon>Cyanobacteriota</taxon>
        <taxon>Cyanophyceae</taxon>
        <taxon>Nostocales</taxon>
        <taxon>Nostocaceae</taxon>
        <taxon>Nostoc</taxon>
    </lineage>
</organism>
<evidence type="ECO:0000256" key="1">
    <source>
        <dbReference type="SAM" id="Phobius"/>
    </source>
</evidence>
<keyword evidence="1" id="KW-1133">Transmembrane helix</keyword>
<reference evidence="2 3" key="1">
    <citation type="journal article" date="2020" name="ISME J.">
        <title>Comparative genomics reveals insights into cyanobacterial evolution and habitat adaptation.</title>
        <authorList>
            <person name="Chen M.Y."/>
            <person name="Teng W.K."/>
            <person name="Zhao L."/>
            <person name="Hu C.X."/>
            <person name="Zhou Y.K."/>
            <person name="Han B.P."/>
            <person name="Song L.R."/>
            <person name="Shu W.S."/>
        </authorList>
    </citation>
    <scope>NUCLEOTIDE SEQUENCE [LARGE SCALE GENOMIC DNA]</scope>
    <source>
        <strain evidence="2 3">FACHB-838</strain>
    </source>
</reference>
<sequence length="53" mass="5759">MSPPQAQVVYQNGVSIIAEVNRIVFAQAIAIVLALSVLMNPTQHLLFLLSLIL</sequence>
<keyword evidence="1" id="KW-0472">Membrane</keyword>
<proteinExistence type="predicted"/>
<dbReference type="Proteomes" id="UP000623440">
    <property type="component" value="Unassembled WGS sequence"/>
</dbReference>
<dbReference type="EMBL" id="JACJSI010000032">
    <property type="protein sequence ID" value="MBD2531280.1"/>
    <property type="molecule type" value="Genomic_DNA"/>
</dbReference>
<gene>
    <name evidence="2" type="ORF">H6G97_17475</name>
</gene>
<evidence type="ECO:0000313" key="2">
    <source>
        <dbReference type="EMBL" id="MBD2531280.1"/>
    </source>
</evidence>
<accession>A0ABR8DPJ0</accession>
<name>A0ABR8DPJ0_9NOSO</name>
<evidence type="ECO:0000313" key="3">
    <source>
        <dbReference type="Proteomes" id="UP000623440"/>
    </source>
</evidence>
<feature type="transmembrane region" description="Helical" evidence="1">
    <location>
        <begin position="20"/>
        <end position="39"/>
    </location>
</feature>
<comment type="caution">
    <text evidence="2">The sequence shown here is derived from an EMBL/GenBank/DDBJ whole genome shotgun (WGS) entry which is preliminary data.</text>
</comment>
<keyword evidence="3" id="KW-1185">Reference proteome</keyword>
<dbReference type="RefSeq" id="WP_190942007.1">
    <property type="nucleotide sequence ID" value="NZ_JACJSI010000032.1"/>
</dbReference>